<feature type="transmembrane region" description="Helical" evidence="1">
    <location>
        <begin position="230"/>
        <end position="249"/>
    </location>
</feature>
<dbReference type="KEGG" id="afx:JZ786_18685"/>
<keyword evidence="1" id="KW-0812">Transmembrane</keyword>
<gene>
    <name evidence="2" type="ORF">JZ786_18685</name>
</gene>
<evidence type="ECO:0000313" key="2">
    <source>
        <dbReference type="EMBL" id="QSO46474.1"/>
    </source>
</evidence>
<name>A0A9X7Z513_9BACL</name>
<keyword evidence="1" id="KW-0472">Membrane</keyword>
<organism evidence="2 3">
    <name type="scientific">Alicyclobacillus mengziensis</name>
    <dbReference type="NCBI Taxonomy" id="2931921"/>
    <lineage>
        <taxon>Bacteria</taxon>
        <taxon>Bacillati</taxon>
        <taxon>Bacillota</taxon>
        <taxon>Bacilli</taxon>
        <taxon>Bacillales</taxon>
        <taxon>Alicyclobacillaceae</taxon>
        <taxon>Alicyclobacillus</taxon>
    </lineage>
</organism>
<feature type="transmembrane region" description="Helical" evidence="1">
    <location>
        <begin position="149"/>
        <end position="167"/>
    </location>
</feature>
<evidence type="ECO:0000313" key="3">
    <source>
        <dbReference type="Proteomes" id="UP000663505"/>
    </source>
</evidence>
<feature type="transmembrane region" description="Helical" evidence="1">
    <location>
        <begin position="86"/>
        <end position="105"/>
    </location>
</feature>
<sequence>MEAPVISIADNSNGLQIQSVLRTGIGVLWMIAGLLQFQPLMFTPDFYAWYPPKIMESTIQGVADGQPGFVVTLMHQGSMLWSTHPVLFNVLAASLQLAIGLLMLFGRHSLRTLGLALSVIWGIFVWTFGEAFGHLFGEPSYLIGSPGSAFLYVISSLLLLGMIGVLNEGSARTTLRYVTTLFWFFMAFFQVMPAEGFWQPTALMASFGTAGALPQPRFIGNPIEHFALTIMQYYGLINLVLVLFMLLMAMLTLLDLWNPFTITLAFAWLFWSWWFGQDFGGLFAGAATDLNSIPVIGLWTFSLVVTRRRLVQS</sequence>
<accession>A0A9X7Z513</accession>
<feature type="transmembrane region" description="Helical" evidence="1">
    <location>
        <begin position="282"/>
        <end position="305"/>
    </location>
</feature>
<keyword evidence="3" id="KW-1185">Reference proteome</keyword>
<evidence type="ECO:0000256" key="1">
    <source>
        <dbReference type="SAM" id="Phobius"/>
    </source>
</evidence>
<dbReference type="RefSeq" id="WP_206655843.1">
    <property type="nucleotide sequence ID" value="NZ_CP071182.1"/>
</dbReference>
<dbReference type="AlphaFoldDB" id="A0A9X7Z513"/>
<proteinExistence type="predicted"/>
<dbReference type="Proteomes" id="UP000663505">
    <property type="component" value="Chromosome"/>
</dbReference>
<feature type="transmembrane region" description="Helical" evidence="1">
    <location>
        <begin position="256"/>
        <end position="276"/>
    </location>
</feature>
<protein>
    <submittedName>
        <fullName evidence="2">Uncharacterized protein</fullName>
    </submittedName>
</protein>
<dbReference type="EMBL" id="CP071182">
    <property type="protein sequence ID" value="QSO46474.1"/>
    <property type="molecule type" value="Genomic_DNA"/>
</dbReference>
<feature type="transmembrane region" description="Helical" evidence="1">
    <location>
        <begin position="112"/>
        <end position="129"/>
    </location>
</feature>
<feature type="transmembrane region" description="Helical" evidence="1">
    <location>
        <begin position="20"/>
        <end position="42"/>
    </location>
</feature>
<reference evidence="2 3" key="1">
    <citation type="submission" date="2021-02" db="EMBL/GenBank/DDBJ databases">
        <title>Alicyclobacillus curvatus sp. nov. and Alicyclobacillus mengziensis sp. nov., two acidophilic bacteria isolated from acid mine drainage.</title>
        <authorList>
            <person name="Huang Y."/>
        </authorList>
    </citation>
    <scope>NUCLEOTIDE SEQUENCE [LARGE SCALE GENOMIC DNA]</scope>
    <source>
        <strain evidence="2 3">S30H14</strain>
    </source>
</reference>
<keyword evidence="1" id="KW-1133">Transmembrane helix</keyword>
<feature type="transmembrane region" description="Helical" evidence="1">
    <location>
        <begin position="174"/>
        <end position="192"/>
    </location>
</feature>